<organism evidence="1 2">
    <name type="scientific">Prunus armeniaca</name>
    <name type="common">Apricot</name>
    <name type="synonym">Armeniaca vulgaris</name>
    <dbReference type="NCBI Taxonomy" id="36596"/>
    <lineage>
        <taxon>Eukaryota</taxon>
        <taxon>Viridiplantae</taxon>
        <taxon>Streptophyta</taxon>
        <taxon>Embryophyta</taxon>
        <taxon>Tracheophyta</taxon>
        <taxon>Spermatophyta</taxon>
        <taxon>Magnoliopsida</taxon>
        <taxon>eudicotyledons</taxon>
        <taxon>Gunneridae</taxon>
        <taxon>Pentapetalae</taxon>
        <taxon>rosids</taxon>
        <taxon>fabids</taxon>
        <taxon>Rosales</taxon>
        <taxon>Rosaceae</taxon>
        <taxon>Amygdaloideae</taxon>
        <taxon>Amygdaleae</taxon>
        <taxon>Prunus</taxon>
    </lineage>
</organism>
<protein>
    <submittedName>
        <fullName evidence="1">Uncharacterized protein</fullName>
    </submittedName>
</protein>
<sequence length="74" mass="8410">MHLHELRPHVIVLQGYGNSGMERRIVKLNNDGSSIRSGNRFVILDHRKKLGVSRRMKTGGDAEWLGSMPRSRVT</sequence>
<name>A0A6J5UCF9_PRUAR</name>
<dbReference type="AlphaFoldDB" id="A0A6J5UCF9"/>
<gene>
    <name evidence="1" type="ORF">CURHAP_LOCUS19639</name>
</gene>
<proteinExistence type="predicted"/>
<dbReference type="Proteomes" id="UP000507222">
    <property type="component" value="Unassembled WGS sequence"/>
</dbReference>
<reference evidence="1 2" key="1">
    <citation type="submission" date="2020-05" db="EMBL/GenBank/DDBJ databases">
        <authorList>
            <person name="Campoy J."/>
            <person name="Schneeberger K."/>
            <person name="Spophaly S."/>
        </authorList>
    </citation>
    <scope>NUCLEOTIDE SEQUENCE [LARGE SCALE GENOMIC DNA]</scope>
    <source>
        <strain evidence="1">PruArmRojPasFocal</strain>
    </source>
</reference>
<accession>A0A6J5UCF9</accession>
<evidence type="ECO:0000313" key="1">
    <source>
        <dbReference type="EMBL" id="CAB4272815.1"/>
    </source>
</evidence>
<dbReference type="EMBL" id="CAEKDK010000003">
    <property type="protein sequence ID" value="CAB4272815.1"/>
    <property type="molecule type" value="Genomic_DNA"/>
</dbReference>
<evidence type="ECO:0000313" key="2">
    <source>
        <dbReference type="Proteomes" id="UP000507222"/>
    </source>
</evidence>